<protein>
    <submittedName>
        <fullName evidence="2">Uncharacterized protein</fullName>
    </submittedName>
</protein>
<name>A0AAV3PBH8_LITER</name>
<feature type="region of interest" description="Disordered" evidence="1">
    <location>
        <begin position="41"/>
        <end position="87"/>
    </location>
</feature>
<reference evidence="2 3" key="1">
    <citation type="submission" date="2024-01" db="EMBL/GenBank/DDBJ databases">
        <title>The complete chloroplast genome sequence of Lithospermum erythrorhizon: insights into the phylogenetic relationship among Boraginaceae species and the maternal lineages of purple gromwells.</title>
        <authorList>
            <person name="Okada T."/>
            <person name="Watanabe K."/>
        </authorList>
    </citation>
    <scope>NUCLEOTIDE SEQUENCE [LARGE SCALE GENOMIC DNA]</scope>
</reference>
<keyword evidence="3" id="KW-1185">Reference proteome</keyword>
<dbReference type="AlphaFoldDB" id="A0AAV3PBH8"/>
<evidence type="ECO:0000256" key="1">
    <source>
        <dbReference type="SAM" id="MobiDB-lite"/>
    </source>
</evidence>
<accession>A0AAV3PBH8</accession>
<proteinExistence type="predicted"/>
<organism evidence="2 3">
    <name type="scientific">Lithospermum erythrorhizon</name>
    <name type="common">Purple gromwell</name>
    <name type="synonym">Lithospermum officinale var. erythrorhizon</name>
    <dbReference type="NCBI Taxonomy" id="34254"/>
    <lineage>
        <taxon>Eukaryota</taxon>
        <taxon>Viridiplantae</taxon>
        <taxon>Streptophyta</taxon>
        <taxon>Embryophyta</taxon>
        <taxon>Tracheophyta</taxon>
        <taxon>Spermatophyta</taxon>
        <taxon>Magnoliopsida</taxon>
        <taxon>eudicotyledons</taxon>
        <taxon>Gunneridae</taxon>
        <taxon>Pentapetalae</taxon>
        <taxon>asterids</taxon>
        <taxon>lamiids</taxon>
        <taxon>Boraginales</taxon>
        <taxon>Boraginaceae</taxon>
        <taxon>Boraginoideae</taxon>
        <taxon>Lithospermeae</taxon>
        <taxon>Lithospermum</taxon>
    </lineage>
</organism>
<comment type="caution">
    <text evidence="2">The sequence shown here is derived from an EMBL/GenBank/DDBJ whole genome shotgun (WGS) entry which is preliminary data.</text>
</comment>
<gene>
    <name evidence="2" type="ORF">LIER_36719</name>
</gene>
<sequence length="136" mass="15317">MPFTARLNDVPIPVGVILPQFTQDYGHDTDECRMLKIEMKKLIKRGRRRPQTHPRSPPRGNRGYPLRHGASPPREGNRNRGESPLRLTGRIDTIFGGCAGGGDSWNSRKNYARREVYASSSTPIWVEAISFSDAEL</sequence>
<dbReference type="EMBL" id="BAABME010017021">
    <property type="protein sequence ID" value="GAA0148427.1"/>
    <property type="molecule type" value="Genomic_DNA"/>
</dbReference>
<evidence type="ECO:0000313" key="3">
    <source>
        <dbReference type="Proteomes" id="UP001454036"/>
    </source>
</evidence>
<evidence type="ECO:0000313" key="2">
    <source>
        <dbReference type="EMBL" id="GAA0148427.1"/>
    </source>
</evidence>
<feature type="compositionally biased region" description="Basic residues" evidence="1">
    <location>
        <begin position="42"/>
        <end position="52"/>
    </location>
</feature>
<dbReference type="Proteomes" id="UP001454036">
    <property type="component" value="Unassembled WGS sequence"/>
</dbReference>